<reference evidence="2 3" key="1">
    <citation type="journal article" date="2014" name="Genome Announc.">
        <title>Genome Sequence and Methylome of Soil Bacterium Gemmatirosa kalamazoonensis KBS708T, a Member of the Rarely Cultivated Gemmatimonadetes Phylum.</title>
        <authorList>
            <person name="Debruyn J.M."/>
            <person name="Radosevich M."/>
            <person name="Wommack K.E."/>
            <person name="Polson S.W."/>
            <person name="Hauser L.J."/>
            <person name="Fawaz M.N."/>
            <person name="Korlach J."/>
            <person name="Tsai Y.C."/>
        </authorList>
    </citation>
    <scope>NUCLEOTIDE SEQUENCE [LARGE SCALE GENOMIC DNA]</scope>
    <source>
        <strain evidence="2 3">KBS708</strain>
        <plasmid evidence="3">Plasmid 2</plasmid>
    </source>
</reference>
<dbReference type="SUPFAM" id="SSF46785">
    <property type="entry name" value="Winged helix' DNA-binding domain"/>
    <property type="match status" value="1"/>
</dbReference>
<dbReference type="Gene3D" id="1.10.10.10">
    <property type="entry name" value="Winged helix-like DNA-binding domain superfamily/Winged helix DNA-binding domain"/>
    <property type="match status" value="1"/>
</dbReference>
<proteinExistence type="predicted"/>
<dbReference type="AlphaFoldDB" id="W0RU59"/>
<evidence type="ECO:0000313" key="3">
    <source>
        <dbReference type="Proteomes" id="UP000019151"/>
    </source>
</evidence>
<dbReference type="Pfam" id="PF03551">
    <property type="entry name" value="PadR"/>
    <property type="match status" value="1"/>
</dbReference>
<dbReference type="InterPro" id="IPR036390">
    <property type="entry name" value="WH_DNA-bd_sf"/>
</dbReference>
<dbReference type="InterPro" id="IPR005149">
    <property type="entry name" value="Tscrpt_reg_PadR_N"/>
</dbReference>
<geneLocation type="plasmid" evidence="2 3">
    <name>2</name>
</geneLocation>
<feature type="domain" description="Transcription regulator PadR N-terminal" evidence="1">
    <location>
        <begin position="19"/>
        <end position="92"/>
    </location>
</feature>
<keyword evidence="2" id="KW-0614">Plasmid</keyword>
<dbReference type="NCBIfam" id="TIGR03433">
    <property type="entry name" value="padR_acidobact"/>
    <property type="match status" value="1"/>
</dbReference>
<gene>
    <name evidence="2" type="ORF">J421_6315</name>
</gene>
<sequence length="112" mass="12558">MSDAPTRDELRPGTLDMLVLSSLALGTMHGYAIAQHIERVSADVLRVEQGSLYPALDRLQRKGWVTSAWGETPTKRRARYYTITDSGRARLGEELARYDRVSLAIARVLDRA</sequence>
<dbReference type="HOGENOM" id="CLU_063440_3_3_0"/>
<keyword evidence="3" id="KW-1185">Reference proteome</keyword>
<dbReference type="eggNOG" id="COG1695">
    <property type="taxonomic scope" value="Bacteria"/>
</dbReference>
<dbReference type="OrthoDB" id="119896at2"/>
<name>W0RU59_9BACT</name>
<dbReference type="InterPro" id="IPR036388">
    <property type="entry name" value="WH-like_DNA-bd_sf"/>
</dbReference>
<dbReference type="InterPro" id="IPR017799">
    <property type="entry name" value="Tscrpt_reg_PadR_acidobac-type"/>
</dbReference>
<dbReference type="InParanoid" id="W0RU59"/>
<dbReference type="PANTHER" id="PTHR33169:SF14">
    <property type="entry name" value="TRANSCRIPTIONAL REGULATOR RV3488"/>
    <property type="match status" value="1"/>
</dbReference>
<protein>
    <submittedName>
        <fullName evidence="2">Transcriptional regulator, PadR-family</fullName>
    </submittedName>
</protein>
<dbReference type="KEGG" id="gba:J421_6315"/>
<evidence type="ECO:0000259" key="1">
    <source>
        <dbReference type="Pfam" id="PF03551"/>
    </source>
</evidence>
<dbReference type="PANTHER" id="PTHR33169">
    <property type="entry name" value="PADR-FAMILY TRANSCRIPTIONAL REGULATOR"/>
    <property type="match status" value="1"/>
</dbReference>
<dbReference type="InterPro" id="IPR052509">
    <property type="entry name" value="Metal_resp_DNA-bind_regulator"/>
</dbReference>
<dbReference type="EMBL" id="CP007130">
    <property type="protein sequence ID" value="AHG93850.1"/>
    <property type="molecule type" value="Genomic_DNA"/>
</dbReference>
<evidence type="ECO:0000313" key="2">
    <source>
        <dbReference type="EMBL" id="AHG93850.1"/>
    </source>
</evidence>
<accession>W0RU59</accession>
<dbReference type="Proteomes" id="UP000019151">
    <property type="component" value="Plasmid 2"/>
</dbReference>
<organism evidence="2 3">
    <name type="scientific">Gemmatirosa kalamazoonensis</name>
    <dbReference type="NCBI Taxonomy" id="861299"/>
    <lineage>
        <taxon>Bacteria</taxon>
        <taxon>Pseudomonadati</taxon>
        <taxon>Gemmatimonadota</taxon>
        <taxon>Gemmatimonadia</taxon>
        <taxon>Gemmatimonadales</taxon>
        <taxon>Gemmatimonadaceae</taxon>
        <taxon>Gemmatirosa</taxon>
    </lineage>
</organism>
<dbReference type="RefSeq" id="WP_025415140.1">
    <property type="nucleotide sequence ID" value="NZ_CP007130.1"/>
</dbReference>